<evidence type="ECO:0000256" key="1">
    <source>
        <dbReference type="SAM" id="Coils"/>
    </source>
</evidence>
<protein>
    <submittedName>
        <fullName evidence="2">Uncharacterized protein</fullName>
    </submittedName>
</protein>
<dbReference type="AlphaFoldDB" id="A0A0F9JP69"/>
<accession>A0A0F9JP69</accession>
<keyword evidence="1" id="KW-0175">Coiled coil</keyword>
<organism evidence="2">
    <name type="scientific">marine sediment metagenome</name>
    <dbReference type="NCBI Taxonomy" id="412755"/>
    <lineage>
        <taxon>unclassified sequences</taxon>
        <taxon>metagenomes</taxon>
        <taxon>ecological metagenomes</taxon>
    </lineage>
</organism>
<comment type="caution">
    <text evidence="2">The sequence shown here is derived from an EMBL/GenBank/DDBJ whole genome shotgun (WGS) entry which is preliminary data.</text>
</comment>
<feature type="coiled-coil region" evidence="1">
    <location>
        <begin position="27"/>
        <end position="85"/>
    </location>
</feature>
<evidence type="ECO:0000313" key="2">
    <source>
        <dbReference type="EMBL" id="KKM71503.1"/>
    </source>
</evidence>
<sequence>MKVAKQNAVEEGIYKKVVVDRKHYFILIGTEETVEEEIEEIIEEEEEPRLEEEEEIEAIEELADEEALEEVIDEEEETMAQYKDKQFEFLELFLEPYYSIEDFFSQEFTFNEHPIIAKIKKYNSLEQLKKTLEERKF</sequence>
<dbReference type="EMBL" id="LAZR01009622">
    <property type="protein sequence ID" value="KKM71503.1"/>
    <property type="molecule type" value="Genomic_DNA"/>
</dbReference>
<gene>
    <name evidence="2" type="ORF">LCGC14_1429960</name>
</gene>
<name>A0A0F9JP69_9ZZZZ</name>
<reference evidence="2" key="1">
    <citation type="journal article" date="2015" name="Nature">
        <title>Complex archaea that bridge the gap between prokaryotes and eukaryotes.</title>
        <authorList>
            <person name="Spang A."/>
            <person name="Saw J.H."/>
            <person name="Jorgensen S.L."/>
            <person name="Zaremba-Niedzwiedzka K."/>
            <person name="Martijn J."/>
            <person name="Lind A.E."/>
            <person name="van Eijk R."/>
            <person name="Schleper C."/>
            <person name="Guy L."/>
            <person name="Ettema T.J."/>
        </authorList>
    </citation>
    <scope>NUCLEOTIDE SEQUENCE</scope>
</reference>
<proteinExistence type="predicted"/>